<feature type="region of interest" description="Disordered" evidence="1">
    <location>
        <begin position="1"/>
        <end position="33"/>
    </location>
</feature>
<reference evidence="2 3" key="1">
    <citation type="journal article" date="2012" name="PLoS ONE">
        <title>Sequence and analysis of the genome of the pathogenic yeast Candida orthopsilosis.</title>
        <authorList>
            <person name="Riccombeni A."/>
            <person name="Vidanes G."/>
            <person name="Proux-Wera E."/>
            <person name="Wolfe K.H."/>
            <person name="Butler G."/>
        </authorList>
    </citation>
    <scope>NUCLEOTIDE SEQUENCE [LARGE SCALE GENOMIC DNA]</scope>
    <source>
        <strain evidence="2 3">Co 90-125</strain>
    </source>
</reference>
<gene>
    <name evidence="2" type="ORF">CORT_0F00877</name>
</gene>
<organism evidence="2 3">
    <name type="scientific">Candida orthopsilosis (strain 90-125)</name>
    <name type="common">Yeast</name>
    <dbReference type="NCBI Taxonomy" id="1136231"/>
    <lineage>
        <taxon>Eukaryota</taxon>
        <taxon>Fungi</taxon>
        <taxon>Dikarya</taxon>
        <taxon>Ascomycota</taxon>
        <taxon>Saccharomycotina</taxon>
        <taxon>Pichiomycetes</taxon>
        <taxon>Debaryomycetaceae</taxon>
        <taxon>Candida/Lodderomyces clade</taxon>
        <taxon>Candida</taxon>
    </lineage>
</organism>
<evidence type="ECO:0000313" key="2">
    <source>
        <dbReference type="EMBL" id="CCG24316.1"/>
    </source>
</evidence>
<feature type="compositionally biased region" description="Low complexity" evidence="1">
    <location>
        <begin position="9"/>
        <end position="21"/>
    </location>
</feature>
<dbReference type="EMBL" id="HE681724">
    <property type="protein sequence ID" value="CCG24316.1"/>
    <property type="molecule type" value="Genomic_DNA"/>
</dbReference>
<dbReference type="HOGENOM" id="CLU_213142_5_1_1"/>
<protein>
    <recommendedName>
        <fullName evidence="4">Metallothionein</fullName>
    </recommendedName>
</protein>
<dbReference type="GeneID" id="14541397"/>
<evidence type="ECO:0000256" key="1">
    <source>
        <dbReference type="SAM" id="MobiDB-lite"/>
    </source>
</evidence>
<accession>H8X918</accession>
<dbReference type="RefSeq" id="XP_003870446.1">
    <property type="nucleotide sequence ID" value="XM_003870397.1"/>
</dbReference>
<dbReference type="Proteomes" id="UP000005018">
    <property type="component" value="Chromosome 6"/>
</dbReference>
<name>H8X918_CANO9</name>
<evidence type="ECO:0008006" key="4">
    <source>
        <dbReference type="Google" id="ProtNLM"/>
    </source>
</evidence>
<dbReference type="KEGG" id="cot:CORT_0F00877"/>
<proteinExistence type="predicted"/>
<sequence length="33" mass="3345">MSSSEESKSTCSCGTSCTCSKDQGGCKCNSCSK</sequence>
<dbReference type="AlphaFoldDB" id="H8X918"/>
<keyword evidence="3" id="KW-1185">Reference proteome</keyword>
<evidence type="ECO:0000313" key="3">
    <source>
        <dbReference type="Proteomes" id="UP000005018"/>
    </source>
</evidence>